<feature type="signal peptide" evidence="3">
    <location>
        <begin position="1"/>
        <end position="19"/>
    </location>
</feature>
<dbReference type="NCBIfam" id="NF008437">
    <property type="entry name" value="PRK11280.1"/>
    <property type="match status" value="1"/>
</dbReference>
<evidence type="ECO:0000313" key="6">
    <source>
        <dbReference type="Proteomes" id="UP000630528"/>
    </source>
</evidence>
<evidence type="ECO:0000313" key="5">
    <source>
        <dbReference type="EMBL" id="MBK6005288.1"/>
    </source>
</evidence>
<dbReference type="EMBL" id="JAEPWM010000001">
    <property type="protein sequence ID" value="MBK6005288.1"/>
    <property type="molecule type" value="Genomic_DNA"/>
</dbReference>
<dbReference type="PANTHER" id="PTHR35603">
    <property type="match status" value="1"/>
</dbReference>
<dbReference type="Proteomes" id="UP000630528">
    <property type="component" value="Unassembled WGS sequence"/>
</dbReference>
<dbReference type="AlphaFoldDB" id="A0A934TPV6"/>
<dbReference type="PANTHER" id="PTHR35603:SF2">
    <property type="entry name" value="OUTER MEMBRANE LIPOPROTEIN"/>
    <property type="match status" value="1"/>
</dbReference>
<evidence type="ECO:0000256" key="3">
    <source>
        <dbReference type="SAM" id="SignalP"/>
    </source>
</evidence>
<keyword evidence="6" id="KW-1185">Reference proteome</keyword>
<dbReference type="InterPro" id="IPR051407">
    <property type="entry name" value="Bact_OM_lipoprot/Surf_antigen"/>
</dbReference>
<reference evidence="5" key="2">
    <citation type="submission" date="2021-01" db="EMBL/GenBank/DDBJ databases">
        <authorList>
            <person name="Kang M."/>
        </authorList>
    </citation>
    <scope>NUCLEOTIDE SEQUENCE</scope>
    <source>
        <strain evidence="5">KACC 17527</strain>
    </source>
</reference>
<dbReference type="RefSeq" id="WP_201166635.1">
    <property type="nucleotide sequence ID" value="NZ_JAEPWM010000001.1"/>
</dbReference>
<evidence type="ECO:0000256" key="2">
    <source>
        <dbReference type="ARBA" id="ARBA00023136"/>
    </source>
</evidence>
<gene>
    <name evidence="5" type="ORF">JJB11_04215</name>
</gene>
<evidence type="ECO:0000256" key="1">
    <source>
        <dbReference type="ARBA" id="ARBA00004370"/>
    </source>
</evidence>
<feature type="chain" id="PRO_5037611815" evidence="3">
    <location>
        <begin position="20"/>
        <end position="198"/>
    </location>
</feature>
<accession>A0A934TPV6</accession>
<comment type="caution">
    <text evidence="5">The sequence shown here is derived from an EMBL/GenBank/DDBJ whole genome shotgun (WGS) entry which is preliminary data.</text>
</comment>
<feature type="domain" description="Glycine zipper 2TM" evidence="4">
    <location>
        <begin position="85"/>
        <end position="126"/>
    </location>
</feature>
<comment type="subcellular location">
    <subcellularLocation>
        <location evidence="1">Membrane</location>
    </subcellularLocation>
</comment>
<dbReference type="GO" id="GO:0019867">
    <property type="term" value="C:outer membrane"/>
    <property type="evidence" value="ECO:0007669"/>
    <property type="project" value="InterPro"/>
</dbReference>
<name>A0A934TPV6_9BURK</name>
<sequence>MKRFALLALAAAAAITAQAQPYGRPGYAVAAPAQPVAVESPTFVDRARVESVQPQYEVVQAPRQECTSQLVQDAPQPVASNNGVAGAVIGGVAGGILGHQVGRGNGNTAATAAGAIVGAIAGNSIQNSNQQQQYVQAPPREVQNCRTVMDQQQHLVGYRVTYEYRGNQYTTVMHEQPGNSLPVRVSVTPLEEREYHRR</sequence>
<protein>
    <submittedName>
        <fullName evidence="5">Glycine zipper 2TM domain-containing protein</fullName>
    </submittedName>
</protein>
<evidence type="ECO:0000259" key="4">
    <source>
        <dbReference type="Pfam" id="PF05433"/>
    </source>
</evidence>
<proteinExistence type="predicted"/>
<reference evidence="5" key="1">
    <citation type="journal article" date="2012" name="J. Microbiol. Biotechnol.">
        <title>Ramlibacter ginsenosidimutans sp. nov., with ginsenoside-converting activity.</title>
        <authorList>
            <person name="Wang L."/>
            <person name="An D.S."/>
            <person name="Kim S.G."/>
            <person name="Jin F.X."/>
            <person name="Kim S.C."/>
            <person name="Lee S.T."/>
            <person name="Im W.T."/>
        </authorList>
    </citation>
    <scope>NUCLEOTIDE SEQUENCE</scope>
    <source>
        <strain evidence="5">KACC 17527</strain>
    </source>
</reference>
<organism evidence="5 6">
    <name type="scientific">Ramlibacter ginsenosidimutans</name>
    <dbReference type="NCBI Taxonomy" id="502333"/>
    <lineage>
        <taxon>Bacteria</taxon>
        <taxon>Pseudomonadati</taxon>
        <taxon>Pseudomonadota</taxon>
        <taxon>Betaproteobacteria</taxon>
        <taxon>Burkholderiales</taxon>
        <taxon>Comamonadaceae</taxon>
        <taxon>Ramlibacter</taxon>
    </lineage>
</organism>
<dbReference type="Pfam" id="PF05433">
    <property type="entry name" value="Rick_17kDa_Anti"/>
    <property type="match status" value="1"/>
</dbReference>
<keyword evidence="2" id="KW-0472">Membrane</keyword>
<keyword evidence="3" id="KW-0732">Signal</keyword>
<dbReference type="InterPro" id="IPR008816">
    <property type="entry name" value="Gly_zipper_2TM_dom"/>
</dbReference>